<feature type="compositionally biased region" description="Low complexity" evidence="1">
    <location>
        <begin position="685"/>
        <end position="701"/>
    </location>
</feature>
<feature type="compositionally biased region" description="Basic and acidic residues" evidence="1">
    <location>
        <begin position="1529"/>
        <end position="1543"/>
    </location>
</feature>
<name>A0A6A6HWN0_9PLEO</name>
<keyword evidence="3" id="KW-1185">Reference proteome</keyword>
<feature type="region of interest" description="Disordered" evidence="1">
    <location>
        <begin position="846"/>
        <end position="997"/>
    </location>
</feature>
<feature type="region of interest" description="Disordered" evidence="1">
    <location>
        <begin position="507"/>
        <end position="526"/>
    </location>
</feature>
<reference evidence="2" key="1">
    <citation type="journal article" date="2020" name="Stud. Mycol.">
        <title>101 Dothideomycetes genomes: a test case for predicting lifestyles and emergence of pathogens.</title>
        <authorList>
            <person name="Haridas S."/>
            <person name="Albert R."/>
            <person name="Binder M."/>
            <person name="Bloem J."/>
            <person name="Labutti K."/>
            <person name="Salamov A."/>
            <person name="Andreopoulos B."/>
            <person name="Baker S."/>
            <person name="Barry K."/>
            <person name="Bills G."/>
            <person name="Bluhm B."/>
            <person name="Cannon C."/>
            <person name="Castanera R."/>
            <person name="Culley D."/>
            <person name="Daum C."/>
            <person name="Ezra D."/>
            <person name="Gonzalez J."/>
            <person name="Henrissat B."/>
            <person name="Kuo A."/>
            <person name="Liang C."/>
            <person name="Lipzen A."/>
            <person name="Lutzoni F."/>
            <person name="Magnuson J."/>
            <person name="Mondo S."/>
            <person name="Nolan M."/>
            <person name="Ohm R."/>
            <person name="Pangilinan J."/>
            <person name="Park H.-J."/>
            <person name="Ramirez L."/>
            <person name="Alfaro M."/>
            <person name="Sun H."/>
            <person name="Tritt A."/>
            <person name="Yoshinaga Y."/>
            <person name="Zwiers L.-H."/>
            <person name="Turgeon B."/>
            <person name="Goodwin S."/>
            <person name="Spatafora J."/>
            <person name="Crous P."/>
            <person name="Grigoriev I."/>
        </authorList>
    </citation>
    <scope>NUCLEOTIDE SEQUENCE</scope>
    <source>
        <strain evidence="2">CBS 122368</strain>
    </source>
</reference>
<feature type="compositionally biased region" description="Polar residues" evidence="1">
    <location>
        <begin position="156"/>
        <end position="177"/>
    </location>
</feature>
<feature type="compositionally biased region" description="Basic and acidic residues" evidence="1">
    <location>
        <begin position="1332"/>
        <end position="1342"/>
    </location>
</feature>
<dbReference type="RefSeq" id="XP_033677172.1">
    <property type="nucleotide sequence ID" value="XM_033820226.1"/>
</dbReference>
<feature type="region of interest" description="Disordered" evidence="1">
    <location>
        <begin position="1"/>
        <end position="333"/>
    </location>
</feature>
<feature type="compositionally biased region" description="Basic and acidic residues" evidence="1">
    <location>
        <begin position="144"/>
        <end position="153"/>
    </location>
</feature>
<feature type="compositionally biased region" description="Basic residues" evidence="1">
    <location>
        <begin position="283"/>
        <end position="299"/>
    </location>
</feature>
<feature type="region of interest" description="Disordered" evidence="1">
    <location>
        <begin position="1507"/>
        <end position="1563"/>
    </location>
</feature>
<dbReference type="OrthoDB" id="3922633at2759"/>
<feature type="region of interest" description="Disordered" evidence="1">
    <location>
        <begin position="1211"/>
        <end position="1342"/>
    </location>
</feature>
<feature type="compositionally biased region" description="Basic and acidic residues" evidence="1">
    <location>
        <begin position="557"/>
        <end position="573"/>
    </location>
</feature>
<protein>
    <submittedName>
        <fullName evidence="2">Uncharacterized protein</fullName>
    </submittedName>
</protein>
<feature type="compositionally biased region" description="Polar residues" evidence="1">
    <location>
        <begin position="1305"/>
        <end position="1316"/>
    </location>
</feature>
<feature type="compositionally biased region" description="Polar residues" evidence="1">
    <location>
        <begin position="955"/>
        <end position="964"/>
    </location>
</feature>
<evidence type="ECO:0000313" key="3">
    <source>
        <dbReference type="Proteomes" id="UP000800094"/>
    </source>
</evidence>
<feature type="compositionally biased region" description="Polar residues" evidence="1">
    <location>
        <begin position="659"/>
        <end position="684"/>
    </location>
</feature>
<feature type="compositionally biased region" description="Polar residues" evidence="1">
    <location>
        <begin position="858"/>
        <end position="869"/>
    </location>
</feature>
<accession>A0A6A6HWN0</accession>
<feature type="compositionally biased region" description="Polar residues" evidence="1">
    <location>
        <begin position="11"/>
        <end position="26"/>
    </location>
</feature>
<feature type="compositionally biased region" description="Polar residues" evidence="1">
    <location>
        <begin position="456"/>
        <end position="482"/>
    </location>
</feature>
<feature type="compositionally biased region" description="Basic and acidic residues" evidence="1">
    <location>
        <begin position="582"/>
        <end position="595"/>
    </location>
</feature>
<evidence type="ECO:0000256" key="1">
    <source>
        <dbReference type="SAM" id="MobiDB-lite"/>
    </source>
</evidence>
<feature type="region of interest" description="Disordered" evidence="1">
    <location>
        <begin position="446"/>
        <end position="482"/>
    </location>
</feature>
<feature type="compositionally biased region" description="Basic and acidic residues" evidence="1">
    <location>
        <begin position="607"/>
        <end position="630"/>
    </location>
</feature>
<feature type="region of interest" description="Disordered" evidence="1">
    <location>
        <begin position="541"/>
        <end position="723"/>
    </location>
</feature>
<proteinExistence type="predicted"/>
<feature type="compositionally biased region" description="Polar residues" evidence="1">
    <location>
        <begin position="758"/>
        <end position="767"/>
    </location>
</feature>
<feature type="compositionally biased region" description="Basic and acidic residues" evidence="1">
    <location>
        <begin position="179"/>
        <end position="197"/>
    </location>
</feature>
<feature type="compositionally biased region" description="Polar residues" evidence="1">
    <location>
        <begin position="1242"/>
        <end position="1268"/>
    </location>
</feature>
<feature type="region of interest" description="Disordered" evidence="1">
    <location>
        <begin position="810"/>
        <end position="829"/>
    </location>
</feature>
<organism evidence="2 3">
    <name type="scientific">Trematosphaeria pertusa</name>
    <dbReference type="NCBI Taxonomy" id="390896"/>
    <lineage>
        <taxon>Eukaryota</taxon>
        <taxon>Fungi</taxon>
        <taxon>Dikarya</taxon>
        <taxon>Ascomycota</taxon>
        <taxon>Pezizomycotina</taxon>
        <taxon>Dothideomycetes</taxon>
        <taxon>Pleosporomycetidae</taxon>
        <taxon>Pleosporales</taxon>
        <taxon>Massarineae</taxon>
        <taxon>Trematosphaeriaceae</taxon>
        <taxon>Trematosphaeria</taxon>
    </lineage>
</organism>
<evidence type="ECO:0000313" key="2">
    <source>
        <dbReference type="EMBL" id="KAF2242168.1"/>
    </source>
</evidence>
<dbReference type="GeneID" id="54573556"/>
<gene>
    <name evidence="2" type="ORF">BU26DRAFT_167457</name>
</gene>
<feature type="compositionally biased region" description="Low complexity" evidence="1">
    <location>
        <begin position="1511"/>
        <end position="1527"/>
    </location>
</feature>
<sequence>MLLADRDPNGSGRTSRASNLSMGSHRQQQAGAGPGAKQHDLLSSAPGVASMLRTSTEMGNLGGLAGDSSSMIPRGSRRTGITSRLSTASSRSNASNRTLTHSAWPSSASSRPRRSRDNNVPQYVPDTLSPTVMNIPGSSPLIPRAREPRDGHRSRSMTMANTPDPTFRLSANRSYGSLRTHEQVQRPKSPYRYENRHRGSGYRPTSPEDIAGSHTRPMHGHGQMPSYHAPPHHPGQMRRRTPSDMSMRRDERAHNAGPPRRSRTPVYYGDPHPDIPPVPPLLPHHRLAAQQSHKSRKSAKTSVSSVSMGRRTDSDGPSSEAPTPPTPMGGVSTGPMYYDYSEQFEVEQFAEPERAGVRTGFVHRTKTIFEEQGSAEPSPKTIDVAVVGSIVAPPAAELPDVAELPASPVGRRITRDLIQEGIGPASTTGDVMASGESEETIRNGMEQVSKGDVKDQPTSSTLQPEQTNKNRLSTLSEGGSSIIDSSTLNFAVQYSIPMVTGNGIRVQANNDTGPVNGHDPGTPTEDGMTDLLAGYQHTVTKQDDEGHGQEGGTVDESADKCSNHAPKSSDEQSFKSCTALPDHIERPSKDLDAKSFKSCKGLPEPDPPFKDSDARSFKTCKDTVTPERALDMPPLRLTKMNMVTGEVSVEKLEMAPMERNQQPTTSSEPNMSKISNASHANSKPSSQHVSASKSISSSTESGTQQPPSVPPRDSSSSKEAQRFQAAASFLVRSTKLQRIPRAISSFGRKSVRDETVVAQDTRNTGENIPTPPPMRERPLSGNPTGPVESLFESLKTPEKALVRQEVVTRPQRVDTAAPQDRMTPKNRALTETPGLKGAVAVHQRSLSTPSPIVPEPSSVYSPENISSAKSRVHSSPVPIPKTPEHNRRDSQTTTHLVWRGRNPSNIPSAHGGETLGIRGGNSRDETTTDLRLSTYKHPMSRLPNVAEEPHEDSSLDMSASNFKHSSVGFPGGGQSGARGSEDDAAVAGKNAPVESHQKGALAQTHGLPSMNFSQLNLLEGLNEFVESCSNRSSLNGALDDGVAPSPEEIRERCQSVLKRLEELKESGDATESGAMNPQAIIAELQKVLIPHMDDLSQQLSELLSSYGWKAIVAEAEKFPEEEAIEKHAMAEISEVAPATKRSSARLRPLPGSPQLQVVEDAVYEEITSKEKGKASRPGNGGAQLTEKDLGEIGAAKGRSWSVAHARTSDKAPLAELEAPSLGLPRTQSLSVGHNNLRDSQDTRLSARSPQSPGSTQTATETRPWNSDKNYPWTATDASVDISLPQAAAAKHSPRAGPSHLRNRLSDASSASGTFTPDGTPAGTMPMPGSDDSFTHARRQGDQRYSLEARSTNPPGLNLPAQPGFDASGYLTGPVNVHGEDRSHGAGERYPTSALTLPTDSHLTGGTSLSHLTVNSDEEPHRPPPRKSLFGLRRCIKAPSGKSRSACAPDDLESAFVDDSTQGGVAKANRLTFSNAQGMTKVEYHRNLLCDRIKSWCHKGGQFFRSLFGRNSSSPAQQQRPSQSAAPSNDRPHGVTHPDSRYHSPLEANGCYRETGAAPSPNGF</sequence>
<feature type="region of interest" description="Disordered" evidence="1">
    <location>
        <begin position="750"/>
        <end position="794"/>
    </location>
</feature>
<dbReference type="Proteomes" id="UP000800094">
    <property type="component" value="Unassembled WGS sequence"/>
</dbReference>
<feature type="compositionally biased region" description="Low complexity" evidence="1">
    <location>
        <begin position="82"/>
        <end position="110"/>
    </location>
</feature>
<dbReference type="EMBL" id="ML987209">
    <property type="protein sequence ID" value="KAF2242168.1"/>
    <property type="molecule type" value="Genomic_DNA"/>
</dbReference>